<keyword evidence="4" id="KW-1185">Reference proteome</keyword>
<feature type="region of interest" description="Disordered" evidence="2">
    <location>
        <begin position="133"/>
        <end position="155"/>
    </location>
</feature>
<proteinExistence type="predicted"/>
<dbReference type="EMBL" id="JAZDWU010000009">
    <property type="protein sequence ID" value="KAK9991680.1"/>
    <property type="molecule type" value="Genomic_DNA"/>
</dbReference>
<feature type="compositionally biased region" description="Polar residues" evidence="2">
    <location>
        <begin position="1"/>
        <end position="11"/>
    </location>
</feature>
<feature type="repeat" description="TPR" evidence="1">
    <location>
        <begin position="261"/>
        <end position="294"/>
    </location>
</feature>
<evidence type="ECO:0000313" key="3">
    <source>
        <dbReference type="EMBL" id="KAK9991680.1"/>
    </source>
</evidence>
<feature type="compositionally biased region" description="Polar residues" evidence="2">
    <location>
        <begin position="133"/>
        <end position="147"/>
    </location>
</feature>
<dbReference type="PANTHER" id="PTHR26312:SF221">
    <property type="entry name" value="OS04G0510600 PROTEIN"/>
    <property type="match status" value="1"/>
</dbReference>
<evidence type="ECO:0000256" key="1">
    <source>
        <dbReference type="PROSITE-ProRule" id="PRU00339"/>
    </source>
</evidence>
<organism evidence="3 4">
    <name type="scientific">Lithocarpus litseifolius</name>
    <dbReference type="NCBI Taxonomy" id="425828"/>
    <lineage>
        <taxon>Eukaryota</taxon>
        <taxon>Viridiplantae</taxon>
        <taxon>Streptophyta</taxon>
        <taxon>Embryophyta</taxon>
        <taxon>Tracheophyta</taxon>
        <taxon>Spermatophyta</taxon>
        <taxon>Magnoliopsida</taxon>
        <taxon>eudicotyledons</taxon>
        <taxon>Gunneridae</taxon>
        <taxon>Pentapetalae</taxon>
        <taxon>rosids</taxon>
        <taxon>fabids</taxon>
        <taxon>Fagales</taxon>
        <taxon>Fagaceae</taxon>
        <taxon>Lithocarpus</taxon>
    </lineage>
</organism>
<dbReference type="AlphaFoldDB" id="A0AAW2C5M4"/>
<feature type="region of interest" description="Disordered" evidence="2">
    <location>
        <begin position="349"/>
        <end position="370"/>
    </location>
</feature>
<evidence type="ECO:0000256" key="2">
    <source>
        <dbReference type="SAM" id="MobiDB-lite"/>
    </source>
</evidence>
<reference evidence="3 4" key="1">
    <citation type="submission" date="2024-01" db="EMBL/GenBank/DDBJ databases">
        <title>A telomere-to-telomere, gap-free genome of sweet tea (Lithocarpus litseifolius).</title>
        <authorList>
            <person name="Zhou J."/>
        </authorList>
    </citation>
    <scope>NUCLEOTIDE SEQUENCE [LARGE SCALE GENOMIC DNA]</scope>
    <source>
        <strain evidence="3">Zhou-2022a</strain>
        <tissue evidence="3">Leaf</tissue>
    </source>
</reference>
<feature type="region of interest" description="Disordered" evidence="2">
    <location>
        <begin position="1"/>
        <end position="32"/>
    </location>
</feature>
<dbReference type="SMART" id="SM00386">
    <property type="entry name" value="HAT"/>
    <property type="match status" value="5"/>
</dbReference>
<gene>
    <name evidence="3" type="ORF">SO802_026665</name>
</gene>
<dbReference type="InterPro" id="IPR003107">
    <property type="entry name" value="HAT"/>
</dbReference>
<keyword evidence="1" id="KW-0802">TPR repeat</keyword>
<evidence type="ECO:0000313" key="4">
    <source>
        <dbReference type="Proteomes" id="UP001459277"/>
    </source>
</evidence>
<sequence length="534" mass="59866">MLLIRSSSTPHIGTHRLPFSDSPTRDVDTTNKKCNKHPPLLFDHHSKKFSFSQVSCSSSPVSNSSSQSHFSESSGFRRTWSDGNLEGLSYSGSYCDIEDFGNSSKPREFFHKHSKLTGTNMLHTSPSFSIFTSTDEFQDGENNNRLQDPSKEEQERTVTIGESIEAMGSREFSFGNKKSMGLIEEEEEEEEGLKGIQNLSVEVGNEPVSPPMYLAAGLGIDSFSIGGGELDGDFLSPANFDDSSDVEEYYRKMVDQYPCHPLFLRNYAQVLQSKGDLQGAVEYYSRATLADPEDGEILVQYAKFVWENLNDQDRALSYFERAAQAAPQDSHVLAAYASFLWEIGGDGEEDEARQDHIQNEEEERKKEIEISTSKEEIEVVSPSLHLAAALGIDVADSTADESSNVGNVEEYYKKMIDESPNNPLFLRNYALFLCQSKEDLPAAEEFYMRAILADPRDGEILSQYAKLVWELHHDRNKALCYFERAVEVTPGDSHVLAAYASFLWETEDEEEGNPMQDCIQIPLLHDQAMNAANA</sequence>
<dbReference type="PROSITE" id="PS50005">
    <property type="entry name" value="TPR"/>
    <property type="match status" value="1"/>
</dbReference>
<protein>
    <submittedName>
        <fullName evidence="3">Uncharacterized protein</fullName>
    </submittedName>
</protein>
<comment type="caution">
    <text evidence="3">The sequence shown here is derived from an EMBL/GenBank/DDBJ whole genome shotgun (WGS) entry which is preliminary data.</text>
</comment>
<accession>A0AAW2C5M4</accession>
<dbReference type="PANTHER" id="PTHR26312">
    <property type="entry name" value="TETRATRICOPEPTIDE REPEAT PROTEIN 5"/>
    <property type="match status" value="1"/>
</dbReference>
<feature type="compositionally biased region" description="Basic and acidic residues" evidence="2">
    <location>
        <begin position="353"/>
        <end position="370"/>
    </location>
</feature>
<dbReference type="SUPFAM" id="SSF48452">
    <property type="entry name" value="TPR-like"/>
    <property type="match status" value="2"/>
</dbReference>
<dbReference type="Pfam" id="PF23240">
    <property type="entry name" value="HAT_PRP39_N"/>
    <property type="match status" value="1"/>
</dbReference>
<dbReference type="Gene3D" id="1.25.40.10">
    <property type="entry name" value="Tetratricopeptide repeat domain"/>
    <property type="match status" value="2"/>
</dbReference>
<dbReference type="InterPro" id="IPR011990">
    <property type="entry name" value="TPR-like_helical_dom_sf"/>
</dbReference>
<dbReference type="InterPro" id="IPR019734">
    <property type="entry name" value="TPR_rpt"/>
</dbReference>
<name>A0AAW2C5M4_9ROSI</name>
<dbReference type="Proteomes" id="UP001459277">
    <property type="component" value="Unassembled WGS sequence"/>
</dbReference>
<dbReference type="GO" id="GO:0006396">
    <property type="term" value="P:RNA processing"/>
    <property type="evidence" value="ECO:0007669"/>
    <property type="project" value="InterPro"/>
</dbReference>